<dbReference type="RefSeq" id="WP_016420198.1">
    <property type="nucleotide sequence ID" value="NZ_FNND01000002.1"/>
</dbReference>
<dbReference type="PROSITE" id="PS51257">
    <property type="entry name" value="PROKAR_LIPOPROTEIN"/>
    <property type="match status" value="1"/>
</dbReference>
<dbReference type="EMBL" id="FNND01000002">
    <property type="protein sequence ID" value="SDW43806.1"/>
    <property type="molecule type" value="Genomic_DNA"/>
</dbReference>
<name>A0A1H2TIH5_9FLAO</name>
<keyword evidence="1" id="KW-0732">Signal</keyword>
<dbReference type="Proteomes" id="UP000182771">
    <property type="component" value="Unassembled WGS sequence"/>
</dbReference>
<gene>
    <name evidence="2" type="ORF">SAMN05444420_102212</name>
</gene>
<proteinExistence type="predicted"/>
<accession>A0A1H2TIH5</accession>
<feature type="signal peptide" evidence="1">
    <location>
        <begin position="1"/>
        <end position="21"/>
    </location>
</feature>
<comment type="caution">
    <text evidence="2">The sequence shown here is derived from an EMBL/GenBank/DDBJ whole genome shotgun (WGS) entry which is preliminary data.</text>
</comment>
<sequence>MKKIYLLLVAVATVMTFMACHKEKEVEEKDDGYCCLVPPFEYFYFYIDKEDVSLANFKRELSIYKLTDQGKKRVDNIPEEEGTLESVEGDKNSDYISFVAVRTGLNNFGKREINYSLEGAGIAIKLTIRAELTDMGRCGTAIHIYEVLLNDKKWKPTIGKNKAPIYTLKSSMITVK</sequence>
<dbReference type="AlphaFoldDB" id="A0A1H2TIH5"/>
<keyword evidence="3" id="KW-1185">Reference proteome</keyword>
<evidence type="ECO:0000256" key="1">
    <source>
        <dbReference type="SAM" id="SignalP"/>
    </source>
</evidence>
<feature type="chain" id="PRO_5028859038" description="Lipoprotein" evidence="1">
    <location>
        <begin position="22"/>
        <end position="176"/>
    </location>
</feature>
<organism evidence="2 3">
    <name type="scientific">Capnocytophaga granulosa</name>
    <dbReference type="NCBI Taxonomy" id="45242"/>
    <lineage>
        <taxon>Bacteria</taxon>
        <taxon>Pseudomonadati</taxon>
        <taxon>Bacteroidota</taxon>
        <taxon>Flavobacteriia</taxon>
        <taxon>Flavobacteriales</taxon>
        <taxon>Flavobacteriaceae</taxon>
        <taxon>Capnocytophaga</taxon>
    </lineage>
</organism>
<reference evidence="2 3" key="1">
    <citation type="submission" date="2016-10" db="EMBL/GenBank/DDBJ databases">
        <authorList>
            <person name="Varghese N."/>
            <person name="Submissions S."/>
        </authorList>
    </citation>
    <scope>NUCLEOTIDE SEQUENCE [LARGE SCALE GENOMIC DNA]</scope>
    <source>
        <strain evidence="2 3">DSM 11449</strain>
    </source>
</reference>
<dbReference type="GeneID" id="85016305"/>
<evidence type="ECO:0000313" key="2">
    <source>
        <dbReference type="EMBL" id="SDW43806.1"/>
    </source>
</evidence>
<evidence type="ECO:0000313" key="3">
    <source>
        <dbReference type="Proteomes" id="UP000182771"/>
    </source>
</evidence>
<evidence type="ECO:0008006" key="4">
    <source>
        <dbReference type="Google" id="ProtNLM"/>
    </source>
</evidence>
<protein>
    <recommendedName>
        <fullName evidence="4">Lipoprotein</fullName>
    </recommendedName>
</protein>